<dbReference type="CDD" id="cd09917">
    <property type="entry name" value="F-box_SF"/>
    <property type="match status" value="1"/>
</dbReference>
<keyword evidence="3" id="KW-1185">Reference proteome</keyword>
<sequence>MESGCPASSTPSELPFVLLNTNEVRGVYGLHPIYQTRRQIQPSHHNSDLGYGASLVQGNYAAGLIASSLRKEAKANTRNFRQLTLMLALPLELMFEIFIHLHPFDFYNLIRTSKSFRNVLLDSKSSPVWSVVFKRYPEIPQCPSSLSFPKWVSILFGPARCDNCGHPEAMVNFTFLDHICEACTETRRIQPWLFNVPKGIDGNEFWRLIRVSSYAGGVLPGRDRYSHSYCSKDEVEGIRGQVEQFMTLIVENVPDAAQHYEAFKAERAAFVRESTKHVETCNSWCFNAYAEVKRQYRGLVDRWQTRLIAIGHHPEDTETIRGRGHILLILCHLRIAKFTNTKFKRSLAEMQVFLASAKDQRLFREREKRAKPYIDEVLAFYATYRSSVGQADLRYFPYSKKICQVGVISDYIYSEVKDKQFPVEAAKEHIRLYINKCEAYGRNQLVQIMQKLDNSLEPAIYSIEDPLALAGAVFECPVHTFRYANYYSALFGWDDALKHLDCIIPYSTNSRAEDIDSNCSFAFSTIVYDIIQHLLAQPGLDPFATLLDGTEILNLRFLCVVPGCCNKNGPFPMTLKACVIHAIRRHTKNGDLSRRSYCSPRPFQFGLLSKDATKSVLLHEAKTGRHRFRLDPCKIFRCLYCVDPTKDRLWVLQELKPHLKSKHCVHHPMKSVDYASSALLEDESLPFPA</sequence>
<organism evidence="2 3">
    <name type="scientific">Galerina marginata (strain CBS 339.88)</name>
    <dbReference type="NCBI Taxonomy" id="685588"/>
    <lineage>
        <taxon>Eukaryota</taxon>
        <taxon>Fungi</taxon>
        <taxon>Dikarya</taxon>
        <taxon>Basidiomycota</taxon>
        <taxon>Agaricomycotina</taxon>
        <taxon>Agaricomycetes</taxon>
        <taxon>Agaricomycetidae</taxon>
        <taxon>Agaricales</taxon>
        <taxon>Agaricineae</taxon>
        <taxon>Strophariaceae</taxon>
        <taxon>Galerina</taxon>
    </lineage>
</organism>
<proteinExistence type="predicted"/>
<feature type="domain" description="F-box" evidence="1">
    <location>
        <begin position="83"/>
        <end position="132"/>
    </location>
</feature>
<name>A0A067TAK5_GALM3</name>
<protein>
    <recommendedName>
        <fullName evidence="1">F-box domain-containing protein</fullName>
    </recommendedName>
</protein>
<evidence type="ECO:0000313" key="2">
    <source>
        <dbReference type="EMBL" id="KDR80186.1"/>
    </source>
</evidence>
<dbReference type="PROSITE" id="PS50181">
    <property type="entry name" value="FBOX"/>
    <property type="match status" value="1"/>
</dbReference>
<dbReference type="AlphaFoldDB" id="A0A067TAK5"/>
<dbReference type="SUPFAM" id="SSF81383">
    <property type="entry name" value="F-box domain"/>
    <property type="match status" value="1"/>
</dbReference>
<evidence type="ECO:0000259" key="1">
    <source>
        <dbReference type="PROSITE" id="PS50181"/>
    </source>
</evidence>
<dbReference type="OrthoDB" id="2823912at2759"/>
<dbReference type="Proteomes" id="UP000027222">
    <property type="component" value="Unassembled WGS sequence"/>
</dbReference>
<dbReference type="InterPro" id="IPR001810">
    <property type="entry name" value="F-box_dom"/>
</dbReference>
<accession>A0A067TAK5</accession>
<evidence type="ECO:0000313" key="3">
    <source>
        <dbReference type="Proteomes" id="UP000027222"/>
    </source>
</evidence>
<dbReference type="Pfam" id="PF00646">
    <property type="entry name" value="F-box"/>
    <property type="match status" value="1"/>
</dbReference>
<dbReference type="InterPro" id="IPR036047">
    <property type="entry name" value="F-box-like_dom_sf"/>
</dbReference>
<dbReference type="HOGENOM" id="CLU_010790_5_0_1"/>
<gene>
    <name evidence="2" type="ORF">GALMADRAFT_277434</name>
</gene>
<dbReference type="EMBL" id="KL142372">
    <property type="protein sequence ID" value="KDR80186.1"/>
    <property type="molecule type" value="Genomic_DNA"/>
</dbReference>
<reference evidence="3" key="1">
    <citation type="journal article" date="2014" name="Proc. Natl. Acad. Sci. U.S.A.">
        <title>Extensive sampling of basidiomycete genomes demonstrates inadequacy of the white-rot/brown-rot paradigm for wood decay fungi.</title>
        <authorList>
            <person name="Riley R."/>
            <person name="Salamov A.A."/>
            <person name="Brown D.W."/>
            <person name="Nagy L.G."/>
            <person name="Floudas D."/>
            <person name="Held B.W."/>
            <person name="Levasseur A."/>
            <person name="Lombard V."/>
            <person name="Morin E."/>
            <person name="Otillar R."/>
            <person name="Lindquist E.A."/>
            <person name="Sun H."/>
            <person name="LaButti K.M."/>
            <person name="Schmutz J."/>
            <person name="Jabbour D."/>
            <person name="Luo H."/>
            <person name="Baker S.E."/>
            <person name="Pisabarro A.G."/>
            <person name="Walton J.D."/>
            <person name="Blanchette R.A."/>
            <person name="Henrissat B."/>
            <person name="Martin F."/>
            <person name="Cullen D."/>
            <person name="Hibbett D.S."/>
            <person name="Grigoriev I.V."/>
        </authorList>
    </citation>
    <scope>NUCLEOTIDE SEQUENCE [LARGE SCALE GENOMIC DNA]</scope>
    <source>
        <strain evidence="3">CBS 339.88</strain>
    </source>
</reference>